<reference evidence="2 3" key="1">
    <citation type="journal article" date="2014" name="PLoS Genet.">
        <title>Phylogenetically driven sequencing of extremely halophilic archaea reveals strategies for static and dynamic osmo-response.</title>
        <authorList>
            <person name="Becker E.A."/>
            <person name="Seitzer P.M."/>
            <person name="Tritt A."/>
            <person name="Larsen D."/>
            <person name="Krusor M."/>
            <person name="Yao A.I."/>
            <person name="Wu D."/>
            <person name="Madern D."/>
            <person name="Eisen J.A."/>
            <person name="Darling A.E."/>
            <person name="Facciotti M.T."/>
        </authorList>
    </citation>
    <scope>NUCLEOTIDE SEQUENCE [LARGE SCALE GENOMIC DNA]</scope>
    <source>
        <strain evidence="2 3">JCM 12890</strain>
    </source>
</reference>
<protein>
    <submittedName>
        <fullName evidence="2">Glutamate dehydrogenase</fullName>
    </submittedName>
</protein>
<organism evidence="2 3">
    <name type="scientific">Natrinema altunense (strain JCM 12890 / CGMCC 1.3731 / AJ2)</name>
    <dbReference type="NCBI Taxonomy" id="1227494"/>
    <lineage>
        <taxon>Archaea</taxon>
        <taxon>Methanobacteriati</taxon>
        <taxon>Methanobacteriota</taxon>
        <taxon>Stenosarchaea group</taxon>
        <taxon>Halobacteria</taxon>
        <taxon>Halobacteriales</taxon>
        <taxon>Natrialbaceae</taxon>
        <taxon>Natrinema</taxon>
    </lineage>
</organism>
<keyword evidence="3" id="KW-1185">Reference proteome</keyword>
<name>M0A2I6_NATA2</name>
<sequence length="95" mass="10565">MLGRPPSGSGDRVRFLSVPIARQSHSVPYLSDTWETGINGREGPDNTERPIDGCVPAVLAPADDVPVSYVDRLQDLNRRQWSLERVHEDRAVGTR</sequence>
<feature type="region of interest" description="Disordered" evidence="1">
    <location>
        <begin position="33"/>
        <end position="52"/>
    </location>
</feature>
<gene>
    <name evidence="2" type="ORF">C485_00900</name>
</gene>
<dbReference type="AlphaFoldDB" id="M0A2I6"/>
<comment type="caution">
    <text evidence="2">The sequence shown here is derived from an EMBL/GenBank/DDBJ whole genome shotgun (WGS) entry which is preliminary data.</text>
</comment>
<dbReference type="EMBL" id="AOIK01000002">
    <property type="protein sequence ID" value="ELY92057.1"/>
    <property type="molecule type" value="Genomic_DNA"/>
</dbReference>
<dbReference type="Proteomes" id="UP000011511">
    <property type="component" value="Unassembled WGS sequence"/>
</dbReference>
<evidence type="ECO:0000313" key="2">
    <source>
        <dbReference type="EMBL" id="ELY92057.1"/>
    </source>
</evidence>
<proteinExistence type="predicted"/>
<evidence type="ECO:0000256" key="1">
    <source>
        <dbReference type="SAM" id="MobiDB-lite"/>
    </source>
</evidence>
<dbReference type="PATRIC" id="fig|1227494.3.peg.168"/>
<feature type="compositionally biased region" description="Basic and acidic residues" evidence="1">
    <location>
        <begin position="42"/>
        <end position="51"/>
    </location>
</feature>
<evidence type="ECO:0000313" key="3">
    <source>
        <dbReference type="Proteomes" id="UP000011511"/>
    </source>
</evidence>
<accession>M0A2I6</accession>